<organism evidence="1 2">
    <name type="scientific">Nelumbo nucifera</name>
    <name type="common">Sacred lotus</name>
    <dbReference type="NCBI Taxonomy" id="4432"/>
    <lineage>
        <taxon>Eukaryota</taxon>
        <taxon>Viridiplantae</taxon>
        <taxon>Streptophyta</taxon>
        <taxon>Embryophyta</taxon>
        <taxon>Tracheophyta</taxon>
        <taxon>Spermatophyta</taxon>
        <taxon>Magnoliopsida</taxon>
        <taxon>Proteales</taxon>
        <taxon>Nelumbonaceae</taxon>
        <taxon>Nelumbo</taxon>
    </lineage>
</organism>
<name>A0A822ZC17_NELNU</name>
<accession>A0A822ZC17</accession>
<evidence type="ECO:0000313" key="1">
    <source>
        <dbReference type="EMBL" id="DAD41231.1"/>
    </source>
</evidence>
<dbReference type="Proteomes" id="UP000607653">
    <property type="component" value="Unassembled WGS sequence"/>
</dbReference>
<comment type="caution">
    <text evidence="1">The sequence shown here is derived from an EMBL/GenBank/DDBJ whole genome shotgun (WGS) entry which is preliminary data.</text>
</comment>
<evidence type="ECO:0000313" key="2">
    <source>
        <dbReference type="Proteomes" id="UP000607653"/>
    </source>
</evidence>
<gene>
    <name evidence="1" type="ORF">HUJ06_015554</name>
</gene>
<keyword evidence="2" id="KW-1185">Reference proteome</keyword>
<proteinExistence type="predicted"/>
<reference evidence="1 2" key="1">
    <citation type="journal article" date="2020" name="Mol. Biol. Evol.">
        <title>Distinct Expression and Methylation Patterns for Genes with Different Fates following a Single Whole-Genome Duplication in Flowering Plants.</title>
        <authorList>
            <person name="Shi T."/>
            <person name="Rahmani R.S."/>
            <person name="Gugger P.F."/>
            <person name="Wang M."/>
            <person name="Li H."/>
            <person name="Zhang Y."/>
            <person name="Li Z."/>
            <person name="Wang Q."/>
            <person name="Van de Peer Y."/>
            <person name="Marchal K."/>
            <person name="Chen J."/>
        </authorList>
    </citation>
    <scope>NUCLEOTIDE SEQUENCE [LARGE SCALE GENOMIC DNA]</scope>
    <source>
        <tissue evidence="1">Leaf</tissue>
    </source>
</reference>
<dbReference type="AlphaFoldDB" id="A0A822ZC17"/>
<sequence>MVVMVPTSITFIFAFRFASDLMPIYFNYFSLFHHLCLGDENKPSNLPKDAGPTNRGNVACKERNVGIWSGVGVI</sequence>
<protein>
    <submittedName>
        <fullName evidence="1">Uncharacterized protein</fullName>
    </submittedName>
</protein>
<dbReference type="EMBL" id="DUZY01000005">
    <property type="protein sequence ID" value="DAD41231.1"/>
    <property type="molecule type" value="Genomic_DNA"/>
</dbReference>